<evidence type="ECO:0000313" key="2">
    <source>
        <dbReference type="Proteomes" id="UP000053477"/>
    </source>
</evidence>
<reference evidence="1 2" key="1">
    <citation type="submission" date="2015-04" db="EMBL/GenBank/DDBJ databases">
        <title>Complete genome sequence of Schizopora paradoxa KUC8140, a cosmopolitan wood degrader in East Asia.</title>
        <authorList>
            <consortium name="DOE Joint Genome Institute"/>
            <person name="Min B."/>
            <person name="Park H."/>
            <person name="Jang Y."/>
            <person name="Kim J.-J."/>
            <person name="Kim K.H."/>
            <person name="Pangilinan J."/>
            <person name="Lipzen A."/>
            <person name="Riley R."/>
            <person name="Grigoriev I.V."/>
            <person name="Spatafora J.W."/>
            <person name="Choi I.-G."/>
        </authorList>
    </citation>
    <scope>NUCLEOTIDE SEQUENCE [LARGE SCALE GENOMIC DNA]</scope>
    <source>
        <strain evidence="1 2">KUC8140</strain>
    </source>
</reference>
<proteinExistence type="predicted"/>
<dbReference type="EMBL" id="KQ086442">
    <property type="protein sequence ID" value="KLO04751.1"/>
    <property type="molecule type" value="Genomic_DNA"/>
</dbReference>
<dbReference type="AlphaFoldDB" id="A0A0H2RIU1"/>
<sequence length="496" mass="56992">MSENAANICFNVPDIILWIAHFVDSSDSSTLSVISRTTRCAYVTLVDELSREISCHIVDVPSLAEFLSERTRRAGKLDCRSTEIIGKECFYSDPRELESNQALAKILRLVSEYQTLQTFYHHAWDETDTFLCLPKEIFHALGHSSNSITTMNITAHPCNWDTLFTIEFKVMRKFQLALSPGDTRTECGRTEAGTPIHRSNVSNFLQNMGQLTHLVLTISSNLVGDLDITKLRFPNLESFDLSRDFASPGLYCFVARHMALQYLHLHFKTGHIPSPFRDYHLPELRALKMNGRNTNTLATFLGKKDEVATITCARRPRLEHLRIHDVDRLYYLNVYVLPLASQLRRLDLHFFFRSPPFEIEFGSFLASFEVLVELSISFEPRLVVTLVEDPHSQTFSALTLRTILRYMDNCSSLKALHLCDTETYPLLIEDLQNLSPVPKSIEFISWRCYNEKQVFRVVHDQATMSAHAVPFNLPLNTKEVVHDWRNENTIQTYFSS</sequence>
<dbReference type="OrthoDB" id="2927828at2759"/>
<dbReference type="SUPFAM" id="SSF52047">
    <property type="entry name" value="RNI-like"/>
    <property type="match status" value="1"/>
</dbReference>
<evidence type="ECO:0000313" key="1">
    <source>
        <dbReference type="EMBL" id="KLO04751.1"/>
    </source>
</evidence>
<keyword evidence="2" id="KW-1185">Reference proteome</keyword>
<accession>A0A0H2RIU1</accession>
<dbReference type="InParanoid" id="A0A0H2RIU1"/>
<protein>
    <recommendedName>
        <fullName evidence="3">F-box domain-containing protein</fullName>
    </recommendedName>
</protein>
<evidence type="ECO:0008006" key="3">
    <source>
        <dbReference type="Google" id="ProtNLM"/>
    </source>
</evidence>
<organism evidence="1 2">
    <name type="scientific">Schizopora paradoxa</name>
    <dbReference type="NCBI Taxonomy" id="27342"/>
    <lineage>
        <taxon>Eukaryota</taxon>
        <taxon>Fungi</taxon>
        <taxon>Dikarya</taxon>
        <taxon>Basidiomycota</taxon>
        <taxon>Agaricomycotina</taxon>
        <taxon>Agaricomycetes</taxon>
        <taxon>Hymenochaetales</taxon>
        <taxon>Schizoporaceae</taxon>
        <taxon>Schizopora</taxon>
    </lineage>
</organism>
<dbReference type="InterPro" id="IPR032675">
    <property type="entry name" value="LRR_dom_sf"/>
</dbReference>
<dbReference type="Proteomes" id="UP000053477">
    <property type="component" value="Unassembled WGS sequence"/>
</dbReference>
<gene>
    <name evidence="1" type="ORF">SCHPADRAFT_896791</name>
</gene>
<name>A0A0H2RIU1_9AGAM</name>
<dbReference type="Gene3D" id="3.80.10.10">
    <property type="entry name" value="Ribonuclease Inhibitor"/>
    <property type="match status" value="1"/>
</dbReference>